<sequence>MKKFRELKKTGDGTFGEVIKAEDTLTHELVAIKKMKQKYHNFDECTNLREVKALLKLQNHPNIVKLKESISYQYLVFLDNDTLCLVFEFVEKSIYQMYTQQKEMGKTISEDQIKSIIYQVANGLSYMHKHGYFHRDLKPENMLLTNNGVVKIIDLGCAREIRSRPPYTDYIATRWYRAPEILLKQANYNSPVDIFALGCIMAELFLNRPLFKGNSELEQFNKILSTLGTFTQQEWPEGTRLVSQMGLALAQFQPLQLQQMIPNASTEAINLLTQMIRWDPNKRITAAQMLTHPFFYNIEKIAPTLIFEEQSKSKDDPKPFESKHKAKSQNQRDEIQTQFKPKQQFLQQIKDDDSNDLDDILDFITTENKPMPSKLTTQSAKTLDFSEFVPTQPPNKQSKNLQQSQLQEQNKKENNSIYDFSHLQSFKPNKQPNFNSKY</sequence>
<dbReference type="InterPro" id="IPR008271">
    <property type="entry name" value="Ser/Thr_kinase_AS"/>
</dbReference>
<evidence type="ECO:0000259" key="4">
    <source>
        <dbReference type="PROSITE" id="PS50011"/>
    </source>
</evidence>
<dbReference type="CDD" id="cd07830">
    <property type="entry name" value="STKc_MAK_like"/>
    <property type="match status" value="1"/>
</dbReference>
<dbReference type="AlphaFoldDB" id="A0C6K7"/>
<dbReference type="GO" id="GO:0005524">
    <property type="term" value="F:ATP binding"/>
    <property type="evidence" value="ECO:0007669"/>
    <property type="project" value="UniProtKB-KW"/>
</dbReference>
<dbReference type="Gene3D" id="1.10.510.10">
    <property type="entry name" value="Transferase(Phosphotransferase) domain 1"/>
    <property type="match status" value="1"/>
</dbReference>
<keyword evidence="6" id="KW-1185">Reference proteome</keyword>
<dbReference type="GO" id="GO:0005634">
    <property type="term" value="C:nucleus"/>
    <property type="evidence" value="ECO:0000318"/>
    <property type="project" value="GO_Central"/>
</dbReference>
<reference evidence="5 6" key="1">
    <citation type="journal article" date="2006" name="Nature">
        <title>Global trends of whole-genome duplications revealed by the ciliate Paramecium tetraurelia.</title>
        <authorList>
            <consortium name="Genoscope"/>
            <person name="Aury J.-M."/>
            <person name="Jaillon O."/>
            <person name="Duret L."/>
            <person name="Noel B."/>
            <person name="Jubin C."/>
            <person name="Porcel B.M."/>
            <person name="Segurens B."/>
            <person name="Daubin V."/>
            <person name="Anthouard V."/>
            <person name="Aiach N."/>
            <person name="Arnaiz O."/>
            <person name="Billaut A."/>
            <person name="Beisson J."/>
            <person name="Blanc I."/>
            <person name="Bouhouche K."/>
            <person name="Camara F."/>
            <person name="Duharcourt S."/>
            <person name="Guigo R."/>
            <person name="Gogendeau D."/>
            <person name="Katinka M."/>
            <person name="Keller A.-M."/>
            <person name="Kissmehl R."/>
            <person name="Klotz C."/>
            <person name="Koll F."/>
            <person name="Le Moue A."/>
            <person name="Lepere C."/>
            <person name="Malinsky S."/>
            <person name="Nowacki M."/>
            <person name="Nowak J.K."/>
            <person name="Plattner H."/>
            <person name="Poulain J."/>
            <person name="Ruiz F."/>
            <person name="Serrano V."/>
            <person name="Zagulski M."/>
            <person name="Dessen P."/>
            <person name="Betermier M."/>
            <person name="Weissenbach J."/>
            <person name="Scarpelli C."/>
            <person name="Schachter V."/>
            <person name="Sperling L."/>
            <person name="Meyer E."/>
            <person name="Cohen J."/>
            <person name="Wincker P."/>
        </authorList>
    </citation>
    <scope>NUCLEOTIDE SEQUENCE [LARGE SCALE GENOMIC DNA]</scope>
    <source>
        <strain evidence="5 6">Stock d4-2</strain>
    </source>
</reference>
<evidence type="ECO:0000256" key="1">
    <source>
        <dbReference type="ARBA" id="ARBA00022741"/>
    </source>
</evidence>
<evidence type="ECO:0000256" key="3">
    <source>
        <dbReference type="SAM" id="MobiDB-lite"/>
    </source>
</evidence>
<proteinExistence type="predicted"/>
<name>A0C6K7_PARTE</name>
<feature type="region of interest" description="Disordered" evidence="3">
    <location>
        <begin position="311"/>
        <end position="334"/>
    </location>
</feature>
<dbReference type="STRING" id="5888.A0C6K7"/>
<accession>A0C6K7</accession>
<dbReference type="SUPFAM" id="SSF56112">
    <property type="entry name" value="Protein kinase-like (PK-like)"/>
    <property type="match status" value="1"/>
</dbReference>
<dbReference type="Proteomes" id="UP000000600">
    <property type="component" value="Unassembled WGS sequence"/>
</dbReference>
<organism evidence="5 6">
    <name type="scientific">Paramecium tetraurelia</name>
    <dbReference type="NCBI Taxonomy" id="5888"/>
    <lineage>
        <taxon>Eukaryota</taxon>
        <taxon>Sar</taxon>
        <taxon>Alveolata</taxon>
        <taxon>Ciliophora</taxon>
        <taxon>Intramacronucleata</taxon>
        <taxon>Oligohymenophorea</taxon>
        <taxon>Peniculida</taxon>
        <taxon>Parameciidae</taxon>
        <taxon>Paramecium</taxon>
    </lineage>
</organism>
<dbReference type="PANTHER" id="PTHR24055">
    <property type="entry name" value="MITOGEN-ACTIVATED PROTEIN KINASE"/>
    <property type="match status" value="1"/>
</dbReference>
<evidence type="ECO:0000313" key="5">
    <source>
        <dbReference type="EMBL" id="CAK66424.1"/>
    </source>
</evidence>
<dbReference type="HOGENOM" id="CLU_000288_181_1_1"/>
<dbReference type="InParanoid" id="A0C6K7"/>
<dbReference type="OrthoDB" id="10293833at2759"/>
<dbReference type="SMART" id="SM00220">
    <property type="entry name" value="S_TKc"/>
    <property type="match status" value="1"/>
</dbReference>
<dbReference type="FunFam" id="3.30.200.20:FF:000545">
    <property type="entry name" value="CMGC family protein kinase"/>
    <property type="match status" value="1"/>
</dbReference>
<protein>
    <recommendedName>
        <fullName evidence="4">Protein kinase domain-containing protein</fullName>
    </recommendedName>
</protein>
<dbReference type="PROSITE" id="PS50011">
    <property type="entry name" value="PROTEIN_KINASE_DOM"/>
    <property type="match status" value="1"/>
</dbReference>
<dbReference type="Gene3D" id="3.30.200.20">
    <property type="entry name" value="Phosphorylase Kinase, domain 1"/>
    <property type="match status" value="1"/>
</dbReference>
<feature type="compositionally biased region" description="Low complexity" evidence="3">
    <location>
        <begin position="395"/>
        <end position="408"/>
    </location>
</feature>
<dbReference type="PROSITE" id="PS00108">
    <property type="entry name" value="PROTEIN_KINASE_ST"/>
    <property type="match status" value="1"/>
</dbReference>
<evidence type="ECO:0000256" key="2">
    <source>
        <dbReference type="ARBA" id="ARBA00022840"/>
    </source>
</evidence>
<keyword evidence="1" id="KW-0547">Nucleotide-binding</keyword>
<feature type="domain" description="Protein kinase" evidence="4">
    <location>
        <begin position="4"/>
        <end position="295"/>
    </location>
</feature>
<dbReference type="KEGG" id="ptm:GSPATT00035553001"/>
<dbReference type="InterPro" id="IPR011009">
    <property type="entry name" value="Kinase-like_dom_sf"/>
</dbReference>
<feature type="region of interest" description="Disordered" evidence="3">
    <location>
        <begin position="386"/>
        <end position="416"/>
    </location>
</feature>
<dbReference type="GeneID" id="5019606"/>
<dbReference type="GO" id="GO:0005737">
    <property type="term" value="C:cytoplasm"/>
    <property type="evidence" value="ECO:0000318"/>
    <property type="project" value="GO_Central"/>
</dbReference>
<dbReference type="OMA" id="TQQEWPE"/>
<dbReference type="EMBL" id="CT868044">
    <property type="protein sequence ID" value="CAK66424.1"/>
    <property type="molecule type" value="Genomic_DNA"/>
</dbReference>
<dbReference type="Pfam" id="PF00069">
    <property type="entry name" value="Pkinase"/>
    <property type="match status" value="1"/>
</dbReference>
<keyword evidence="2" id="KW-0067">ATP-binding</keyword>
<dbReference type="FunFam" id="1.10.510.10:FF:001171">
    <property type="entry name" value="CMGC family protein kinase"/>
    <property type="match status" value="1"/>
</dbReference>
<dbReference type="eggNOG" id="KOG0661">
    <property type="taxonomic scope" value="Eukaryota"/>
</dbReference>
<dbReference type="InterPro" id="IPR000719">
    <property type="entry name" value="Prot_kinase_dom"/>
</dbReference>
<gene>
    <name evidence="5" type="ORF">GSPATT00035553001</name>
</gene>
<dbReference type="InterPro" id="IPR050117">
    <property type="entry name" value="MAPK"/>
</dbReference>
<dbReference type="RefSeq" id="XP_001433821.1">
    <property type="nucleotide sequence ID" value="XM_001433784.1"/>
</dbReference>
<feature type="compositionally biased region" description="Basic and acidic residues" evidence="3">
    <location>
        <begin position="311"/>
        <end position="323"/>
    </location>
</feature>
<dbReference type="GO" id="GO:0035556">
    <property type="term" value="P:intracellular signal transduction"/>
    <property type="evidence" value="ECO:0000318"/>
    <property type="project" value="GO_Central"/>
</dbReference>
<evidence type="ECO:0000313" key="6">
    <source>
        <dbReference type="Proteomes" id="UP000000600"/>
    </source>
</evidence>
<dbReference type="GO" id="GO:0004674">
    <property type="term" value="F:protein serine/threonine kinase activity"/>
    <property type="evidence" value="ECO:0000318"/>
    <property type="project" value="GO_Central"/>
</dbReference>